<accession>A0ABP1EB53</accession>
<feature type="compositionally biased region" description="Low complexity" evidence="3">
    <location>
        <begin position="93"/>
        <end position="102"/>
    </location>
</feature>
<feature type="compositionally biased region" description="Basic residues" evidence="3">
    <location>
        <begin position="162"/>
        <end position="172"/>
    </location>
</feature>
<evidence type="ECO:0000256" key="1">
    <source>
        <dbReference type="ARBA" id="ARBA00005605"/>
    </source>
</evidence>
<gene>
    <name evidence="4" type="ORF">GFSPODELE1_LOCUS11128</name>
</gene>
<dbReference type="Proteomes" id="UP001497453">
    <property type="component" value="Chromosome 9"/>
</dbReference>
<dbReference type="InterPro" id="IPR011107">
    <property type="entry name" value="PPI_Ypi1"/>
</dbReference>
<feature type="compositionally biased region" description="Basic and acidic residues" evidence="3">
    <location>
        <begin position="138"/>
        <end position="151"/>
    </location>
</feature>
<keyword evidence="2" id="KW-0539">Nucleus</keyword>
<proteinExistence type="inferred from homology"/>
<evidence type="ECO:0000313" key="5">
    <source>
        <dbReference type="Proteomes" id="UP001497453"/>
    </source>
</evidence>
<evidence type="ECO:0000313" key="4">
    <source>
        <dbReference type="EMBL" id="CAL1717245.1"/>
    </source>
</evidence>
<comment type="subcellular location">
    <subcellularLocation>
        <location evidence="2">Nucleus</location>
    </subcellularLocation>
</comment>
<feature type="compositionally biased region" description="Polar residues" evidence="3">
    <location>
        <begin position="125"/>
        <end position="137"/>
    </location>
</feature>
<evidence type="ECO:0000256" key="3">
    <source>
        <dbReference type="SAM" id="MobiDB-lite"/>
    </source>
</evidence>
<comment type="function">
    <text evidence="2">Regulator of type 1 phosphatases which maintains protein phosphatase activity under strict control.</text>
</comment>
<feature type="compositionally biased region" description="Polar residues" evidence="3">
    <location>
        <begin position="1"/>
        <end position="27"/>
    </location>
</feature>
<comment type="similarity">
    <text evidence="1 2">Belongs to the YPI1 family.</text>
</comment>
<dbReference type="PANTHER" id="PTHR20835">
    <property type="entry name" value="E3 UBIQUITIN-PROTEIN LIGASE PPP1R11-RELATED"/>
    <property type="match status" value="1"/>
</dbReference>
<reference evidence="5" key="1">
    <citation type="submission" date="2024-04" db="EMBL/GenBank/DDBJ databases">
        <authorList>
            <person name="Shaw F."/>
            <person name="Minotto A."/>
        </authorList>
    </citation>
    <scope>NUCLEOTIDE SEQUENCE [LARGE SCALE GENOMIC DNA]</scope>
</reference>
<evidence type="ECO:0000256" key="2">
    <source>
        <dbReference type="RuleBase" id="RU367162"/>
    </source>
</evidence>
<dbReference type="Pfam" id="PF07491">
    <property type="entry name" value="PPI_Ypi1"/>
    <property type="match status" value="1"/>
</dbReference>
<name>A0ABP1EB53_9APHY</name>
<dbReference type="PANTHER" id="PTHR20835:SF0">
    <property type="entry name" value="E3 UBIQUITIN-PROTEIN LIGASE PPP1R11"/>
    <property type="match status" value="1"/>
</dbReference>
<feature type="region of interest" description="Disordered" evidence="3">
    <location>
        <begin position="1"/>
        <end position="189"/>
    </location>
</feature>
<protein>
    <recommendedName>
        <fullName evidence="2">Type 1 phosphatases regulator</fullName>
    </recommendedName>
</protein>
<sequence>MSQLATRGGRSTSAPADSSRTVTVLDSQTREEEVGTASAEEVGTLRLRGARSRDRPRVVWSEDVVDNEGAGKKSSKICCVYHRPKRFDESSSSDESSGSDSDSSCDRAPHSHEPRKRHRHPKPDTNANPDGGNTQSREGGESVVHELHSDSDEPNMYEKIPKRPKGKGKGKGTGKGTGKGKGVARNGSS</sequence>
<organism evidence="4 5">
    <name type="scientific">Somion occarium</name>
    <dbReference type="NCBI Taxonomy" id="3059160"/>
    <lineage>
        <taxon>Eukaryota</taxon>
        <taxon>Fungi</taxon>
        <taxon>Dikarya</taxon>
        <taxon>Basidiomycota</taxon>
        <taxon>Agaricomycotina</taxon>
        <taxon>Agaricomycetes</taxon>
        <taxon>Polyporales</taxon>
        <taxon>Cerrenaceae</taxon>
        <taxon>Somion</taxon>
    </lineage>
</organism>
<dbReference type="EMBL" id="OZ037952">
    <property type="protein sequence ID" value="CAL1717245.1"/>
    <property type="molecule type" value="Genomic_DNA"/>
</dbReference>
<keyword evidence="5" id="KW-1185">Reference proteome</keyword>